<keyword evidence="3" id="KW-1185">Reference proteome</keyword>
<feature type="region of interest" description="Disordered" evidence="1">
    <location>
        <begin position="156"/>
        <end position="181"/>
    </location>
</feature>
<dbReference type="AlphaFoldDB" id="A0A5N5TI07"/>
<evidence type="ECO:0000313" key="2">
    <source>
        <dbReference type="EMBL" id="KAB7506246.1"/>
    </source>
</evidence>
<gene>
    <name evidence="2" type="primary">ALG13</name>
    <name evidence="2" type="ORF">Anas_07829</name>
</gene>
<protein>
    <submittedName>
        <fullName evidence="2">Putative bifunctional UDP-N-acetylglucosamine transferase and deubiquitinase ALG13</fullName>
    </submittedName>
</protein>
<organism evidence="2 3">
    <name type="scientific">Armadillidium nasatum</name>
    <dbReference type="NCBI Taxonomy" id="96803"/>
    <lineage>
        <taxon>Eukaryota</taxon>
        <taxon>Metazoa</taxon>
        <taxon>Ecdysozoa</taxon>
        <taxon>Arthropoda</taxon>
        <taxon>Crustacea</taxon>
        <taxon>Multicrustacea</taxon>
        <taxon>Malacostraca</taxon>
        <taxon>Eumalacostraca</taxon>
        <taxon>Peracarida</taxon>
        <taxon>Isopoda</taxon>
        <taxon>Oniscidea</taxon>
        <taxon>Crinocheta</taxon>
        <taxon>Armadillidiidae</taxon>
        <taxon>Armadillidium</taxon>
    </lineage>
</organism>
<reference evidence="2 3" key="1">
    <citation type="journal article" date="2019" name="PLoS Biol.">
        <title>Sex chromosomes control vertical transmission of feminizing Wolbachia symbionts in an isopod.</title>
        <authorList>
            <person name="Becking T."/>
            <person name="Chebbi M.A."/>
            <person name="Giraud I."/>
            <person name="Moumen B."/>
            <person name="Laverre T."/>
            <person name="Caubet Y."/>
            <person name="Peccoud J."/>
            <person name="Gilbert C."/>
            <person name="Cordaux R."/>
        </authorList>
    </citation>
    <scope>NUCLEOTIDE SEQUENCE [LARGE SCALE GENOMIC DNA]</scope>
    <source>
        <strain evidence="2">ANa2</strain>
        <tissue evidence="2">Whole body excluding digestive tract and cuticle</tissue>
    </source>
</reference>
<dbReference type="GO" id="GO:0016740">
    <property type="term" value="F:transferase activity"/>
    <property type="evidence" value="ECO:0007669"/>
    <property type="project" value="UniProtKB-KW"/>
</dbReference>
<sequence>MLYRSSTNHYDIVYPKDKVVLAGFCQALVYDILYSKVFKMENVNDVVDSMLHENASNFRQDSVNSEGQELDILRIVQEVTSKTSHITLDTSIETSTPEKGLIPPFPYRVAKALDPTIYRNSDYDTWIALKREARFGPYDPNGLQIGAKVIIKTNQLTKSPKGESPAEAPARGGKVKKKNVNAAAYSLPDPILPKNVNKRI</sequence>
<name>A0A5N5TI07_9CRUS</name>
<evidence type="ECO:0000256" key="1">
    <source>
        <dbReference type="SAM" id="MobiDB-lite"/>
    </source>
</evidence>
<comment type="caution">
    <text evidence="2">The sequence shown here is derived from an EMBL/GenBank/DDBJ whole genome shotgun (WGS) entry which is preliminary data.</text>
</comment>
<proteinExistence type="predicted"/>
<accession>A0A5N5TI07</accession>
<dbReference type="OrthoDB" id="10017659at2759"/>
<keyword evidence="2" id="KW-0808">Transferase</keyword>
<feature type="non-terminal residue" evidence="2">
    <location>
        <position position="200"/>
    </location>
</feature>
<dbReference type="EMBL" id="SEYY01000925">
    <property type="protein sequence ID" value="KAB7506246.1"/>
    <property type="molecule type" value="Genomic_DNA"/>
</dbReference>
<evidence type="ECO:0000313" key="3">
    <source>
        <dbReference type="Proteomes" id="UP000326759"/>
    </source>
</evidence>
<dbReference type="Proteomes" id="UP000326759">
    <property type="component" value="Unassembled WGS sequence"/>
</dbReference>